<feature type="binding site" evidence="7 11">
    <location>
        <position position="253"/>
    </location>
    <ligand>
        <name>[4Fe-4S] cluster</name>
        <dbReference type="ChEBI" id="CHEBI:49883"/>
    </ligand>
</feature>
<dbReference type="UniPathway" id="UPA00074">
    <property type="reaction ID" value="UER00124"/>
</dbReference>
<dbReference type="EMBL" id="SLUM01000003">
    <property type="protein sequence ID" value="TCL60720.1"/>
    <property type="molecule type" value="Genomic_DNA"/>
</dbReference>
<dbReference type="GO" id="GO:0000287">
    <property type="term" value="F:magnesium ion binding"/>
    <property type="evidence" value="ECO:0007669"/>
    <property type="project" value="UniProtKB-UniRule"/>
</dbReference>
<keyword evidence="5 7" id="KW-0658">Purine biosynthesis</keyword>
<evidence type="ECO:0000256" key="4">
    <source>
        <dbReference type="ARBA" id="ARBA00022679"/>
    </source>
</evidence>
<keyword evidence="7 11" id="KW-0411">Iron-sulfur</keyword>
<dbReference type="InterPro" id="IPR029057">
    <property type="entry name" value="PRTase-like"/>
</dbReference>
<dbReference type="PROSITE" id="PS51278">
    <property type="entry name" value="GATASE_TYPE_2"/>
    <property type="match status" value="1"/>
</dbReference>
<feature type="binding site" evidence="7 11">
    <location>
        <position position="450"/>
    </location>
    <ligand>
        <name>[4Fe-4S] cluster</name>
        <dbReference type="ChEBI" id="CHEBI:49883"/>
    </ligand>
</feature>
<keyword evidence="7 10" id="KW-0460">Magnesium</keyword>
<comment type="function">
    <text evidence="7">Catalyzes the formation of phosphoribosylamine from phosphoribosylpyrophosphate (PRPP) and glutamine.</text>
</comment>
<keyword evidence="3 7" id="KW-0328">Glycosyltransferase</keyword>
<organism evidence="13 14">
    <name type="scientific">Allofournierella massiliensis</name>
    <dbReference type="NCBI Taxonomy" id="1650663"/>
    <lineage>
        <taxon>Bacteria</taxon>
        <taxon>Bacillati</taxon>
        <taxon>Bacillota</taxon>
        <taxon>Clostridia</taxon>
        <taxon>Eubacteriales</taxon>
        <taxon>Oscillospiraceae</taxon>
        <taxon>Allofournierella</taxon>
    </lineage>
</organism>
<dbReference type="InterPro" id="IPR029055">
    <property type="entry name" value="Ntn_hydrolases_N"/>
</dbReference>
<dbReference type="InterPro" id="IPR000836">
    <property type="entry name" value="PRTase_dom"/>
</dbReference>
<evidence type="ECO:0000313" key="14">
    <source>
        <dbReference type="Proteomes" id="UP000295184"/>
    </source>
</evidence>
<dbReference type="PIRSF" id="PIRSF000485">
    <property type="entry name" value="Amd_phspho_trans"/>
    <property type="match status" value="1"/>
</dbReference>
<dbReference type="GO" id="GO:0006189">
    <property type="term" value="P:'de novo' IMP biosynthetic process"/>
    <property type="evidence" value="ECO:0007669"/>
    <property type="project" value="UniProtKB-UniRule"/>
</dbReference>
<evidence type="ECO:0000256" key="2">
    <source>
        <dbReference type="ARBA" id="ARBA00010138"/>
    </source>
</evidence>
<dbReference type="SUPFAM" id="SSF53271">
    <property type="entry name" value="PRTase-like"/>
    <property type="match status" value="1"/>
</dbReference>
<dbReference type="CDD" id="cd06223">
    <property type="entry name" value="PRTases_typeI"/>
    <property type="match status" value="1"/>
</dbReference>
<dbReference type="STRING" id="1650663.GCA_001486665_00319"/>
<keyword evidence="6 7" id="KW-0315">Glutamine amidotransferase</keyword>
<evidence type="ECO:0000256" key="5">
    <source>
        <dbReference type="ARBA" id="ARBA00022755"/>
    </source>
</evidence>
<comment type="cofactor">
    <cofactor evidence="7 10">
        <name>Mg(2+)</name>
        <dbReference type="ChEBI" id="CHEBI:18420"/>
    </cofactor>
    <text evidence="7 10">Binds 1 Mg(2+) ion per subunit.</text>
</comment>
<dbReference type="Gene3D" id="3.60.20.10">
    <property type="entry name" value="Glutamine Phosphoribosylpyrophosphate, subunit 1, domain 1"/>
    <property type="match status" value="1"/>
</dbReference>
<evidence type="ECO:0000313" key="13">
    <source>
        <dbReference type="EMBL" id="TCL60720.1"/>
    </source>
</evidence>
<evidence type="ECO:0000256" key="7">
    <source>
        <dbReference type="HAMAP-Rule" id="MF_01931"/>
    </source>
</evidence>
<feature type="binding site" evidence="7 10">
    <location>
        <position position="363"/>
    </location>
    <ligand>
        <name>Mg(2+)</name>
        <dbReference type="ChEBI" id="CHEBI:18420"/>
    </ligand>
</feature>
<name>A0A4R1R5I4_9FIRM</name>
<dbReference type="AlphaFoldDB" id="A0A4R1R5I4"/>
<evidence type="ECO:0000256" key="9">
    <source>
        <dbReference type="PIRSR" id="PIRSR000485-1"/>
    </source>
</evidence>
<evidence type="ECO:0000256" key="1">
    <source>
        <dbReference type="ARBA" id="ARBA00005209"/>
    </source>
</evidence>
<feature type="binding site" evidence="7 11">
    <location>
        <position position="399"/>
    </location>
    <ligand>
        <name>[4Fe-4S] cluster</name>
        <dbReference type="ChEBI" id="CHEBI:49883"/>
    </ligand>
</feature>
<feature type="active site" description="Nucleophile" evidence="7 9">
    <location>
        <position position="13"/>
    </location>
</feature>
<keyword evidence="7 10" id="KW-0479">Metal-binding</keyword>
<feature type="binding site" evidence="7 10">
    <location>
        <position position="362"/>
    </location>
    <ligand>
        <name>Mg(2+)</name>
        <dbReference type="ChEBI" id="CHEBI:18420"/>
    </ligand>
</feature>
<dbReference type="GO" id="GO:0009113">
    <property type="term" value="P:purine nucleobase biosynthetic process"/>
    <property type="evidence" value="ECO:0007669"/>
    <property type="project" value="UniProtKB-UniRule"/>
</dbReference>
<dbReference type="Pfam" id="PF13537">
    <property type="entry name" value="GATase_7"/>
    <property type="match status" value="1"/>
</dbReference>
<evidence type="ECO:0000256" key="10">
    <source>
        <dbReference type="PIRSR" id="PIRSR000485-2"/>
    </source>
</evidence>
<dbReference type="SUPFAM" id="SSF56235">
    <property type="entry name" value="N-terminal nucleophile aminohydrolases (Ntn hydrolases)"/>
    <property type="match status" value="1"/>
</dbReference>
<evidence type="ECO:0000256" key="8">
    <source>
        <dbReference type="PIRNR" id="PIRNR000485"/>
    </source>
</evidence>
<dbReference type="InterPro" id="IPR035584">
    <property type="entry name" value="PurF_N"/>
</dbReference>
<comment type="cofactor">
    <cofactor evidence="7 11">
        <name>[4Fe-4S] cluster</name>
        <dbReference type="ChEBI" id="CHEBI:49883"/>
    </cofactor>
    <text evidence="7 11">Binds 1 [4Fe-4S] cluster per subunit.</text>
</comment>
<feature type="domain" description="Glutamine amidotransferase type-2" evidence="12">
    <location>
        <begin position="13"/>
        <end position="237"/>
    </location>
</feature>
<dbReference type="CDD" id="cd00715">
    <property type="entry name" value="GPATase_N"/>
    <property type="match status" value="1"/>
</dbReference>
<accession>A0A4R1R5I4</accession>
<feature type="binding site" evidence="7 10">
    <location>
        <position position="300"/>
    </location>
    <ligand>
        <name>Mg(2+)</name>
        <dbReference type="ChEBI" id="CHEBI:18420"/>
    </ligand>
</feature>
<keyword evidence="4 7" id="KW-0808">Transferase</keyword>
<dbReference type="HAMAP" id="MF_01931">
    <property type="entry name" value="PurF"/>
    <property type="match status" value="1"/>
</dbReference>
<sequence length="479" mass="52405">MFDYLESKIHDECGVFAVYSRDEDMDVVADTYYGLYALQHRGQESCGIAVNEDGVIRSHKDLGLVNEVFTPDVIRRLGKGQMALGHCRYAPYKDRTRSSSQPMLVRHVKGTMALAFNGQLTNAVELREELELKGGIFHTTSDIEVIAYAITRARLNAGSIQEAVEKAVDRLTGAYSLVVMSPRKIVAARDPQGIRPLCLGKIGNSDVIASESCAIHAAGGEFVRDIAPGEIVVIDEEGVHSIAHACGQKTGLCVFEYVYFARPDSVIDGASVHRARRRAGAFLALEHPVQADVVIGAPDSGLDAALGYAQQSGIPYGIGFLKNKYIGRTFIQPSQKLRENTVRIKLNPIADTVAGKRVVLVDDSIVRGTTSKQIVQLLREAGATEVHFRASSPKFLYPCYFGTDVDSQKNLIAANYTTEQIAEQIGVDSLGFLSIESVKKIAEGCKLDFCVGCFTGEYPVEPPKREFEDKYSQKLNSND</sequence>
<dbReference type="PANTHER" id="PTHR11907">
    <property type="entry name" value="AMIDOPHOSPHORIBOSYLTRANSFERASE"/>
    <property type="match status" value="1"/>
</dbReference>
<dbReference type="Proteomes" id="UP000295184">
    <property type="component" value="Unassembled WGS sequence"/>
</dbReference>
<comment type="similarity">
    <text evidence="2 7 8">In the C-terminal section; belongs to the purine/pyrimidine phosphoribosyltransferase family.</text>
</comment>
<gene>
    <name evidence="7" type="primary">purF</name>
    <name evidence="13" type="ORF">EDD77_10341</name>
</gene>
<dbReference type="InterPro" id="IPR005854">
    <property type="entry name" value="PurF"/>
</dbReference>
<evidence type="ECO:0000259" key="12">
    <source>
        <dbReference type="PROSITE" id="PS51278"/>
    </source>
</evidence>
<dbReference type="EC" id="2.4.2.14" evidence="7"/>
<comment type="pathway">
    <text evidence="1 7 8">Purine metabolism; IMP biosynthesis via de novo pathway; N(1)-(5-phospho-D-ribosyl)glycinamide from 5-phospho-alpha-D-ribose 1-diphosphate: step 1/2.</text>
</comment>
<dbReference type="GeneID" id="97381422"/>
<evidence type="ECO:0000256" key="6">
    <source>
        <dbReference type="ARBA" id="ARBA00022962"/>
    </source>
</evidence>
<comment type="catalytic activity">
    <reaction evidence="7 8">
        <text>5-phospho-beta-D-ribosylamine + L-glutamate + diphosphate = 5-phospho-alpha-D-ribose 1-diphosphate + L-glutamine + H2O</text>
        <dbReference type="Rhea" id="RHEA:14905"/>
        <dbReference type="ChEBI" id="CHEBI:15377"/>
        <dbReference type="ChEBI" id="CHEBI:29985"/>
        <dbReference type="ChEBI" id="CHEBI:33019"/>
        <dbReference type="ChEBI" id="CHEBI:58017"/>
        <dbReference type="ChEBI" id="CHEBI:58359"/>
        <dbReference type="ChEBI" id="CHEBI:58681"/>
        <dbReference type="EC" id="2.4.2.14"/>
    </reaction>
</comment>
<dbReference type="InterPro" id="IPR017932">
    <property type="entry name" value="GATase_2_dom"/>
</dbReference>
<dbReference type="GO" id="GO:0051539">
    <property type="term" value="F:4 iron, 4 sulfur cluster binding"/>
    <property type="evidence" value="ECO:0007669"/>
    <property type="project" value="UniProtKB-KW"/>
</dbReference>
<proteinExistence type="inferred from homology"/>
<dbReference type="Gene3D" id="3.40.50.2020">
    <property type="match status" value="1"/>
</dbReference>
<keyword evidence="7" id="KW-0004">4Fe-4S</keyword>
<reference evidence="13 14" key="1">
    <citation type="submission" date="2019-03" db="EMBL/GenBank/DDBJ databases">
        <title>Genomic Encyclopedia of Type Strains, Phase IV (KMG-IV): sequencing the most valuable type-strain genomes for metagenomic binning, comparative biology and taxonomic classification.</title>
        <authorList>
            <person name="Goeker M."/>
        </authorList>
    </citation>
    <scope>NUCLEOTIDE SEQUENCE [LARGE SCALE GENOMIC DNA]</scope>
    <source>
        <strain evidence="13 14">DSM 100451</strain>
    </source>
</reference>
<comment type="caution">
    <text evidence="13">The sequence shown here is derived from an EMBL/GenBank/DDBJ whole genome shotgun (WGS) entry which is preliminary data.</text>
</comment>
<dbReference type="OrthoDB" id="9801213at2"/>
<feature type="binding site" evidence="7 11">
    <location>
        <position position="453"/>
    </location>
    <ligand>
        <name>[4Fe-4S] cluster</name>
        <dbReference type="ChEBI" id="CHEBI:49883"/>
    </ligand>
</feature>
<dbReference type="GO" id="GO:0004044">
    <property type="term" value="F:amidophosphoribosyltransferase activity"/>
    <property type="evidence" value="ECO:0007669"/>
    <property type="project" value="UniProtKB-UniRule"/>
</dbReference>
<protein>
    <recommendedName>
        <fullName evidence="7">Amidophosphoribosyltransferase</fullName>
        <shortName evidence="7">ATase</shortName>
        <ecNumber evidence="7">2.4.2.14</ecNumber>
    </recommendedName>
    <alternativeName>
        <fullName evidence="7">Glutamine phosphoribosylpyrophosphate amidotransferase</fullName>
        <shortName evidence="7">GPATase</shortName>
    </alternativeName>
</protein>
<dbReference type="NCBIfam" id="TIGR01134">
    <property type="entry name" value="purF"/>
    <property type="match status" value="1"/>
</dbReference>
<dbReference type="Pfam" id="PF00156">
    <property type="entry name" value="Pribosyltran"/>
    <property type="match status" value="1"/>
</dbReference>
<evidence type="ECO:0000256" key="3">
    <source>
        <dbReference type="ARBA" id="ARBA00022676"/>
    </source>
</evidence>
<dbReference type="RefSeq" id="WP_058962837.1">
    <property type="nucleotide sequence ID" value="NZ_CABKVM010000011.1"/>
</dbReference>
<evidence type="ECO:0000256" key="11">
    <source>
        <dbReference type="PIRSR" id="PIRSR000485-3"/>
    </source>
</evidence>
<keyword evidence="7 11" id="KW-0408">Iron</keyword>